<comment type="subcellular location">
    <subcellularLocation>
        <location evidence="9">Cell membrane</location>
        <topology evidence="9">Single-pass membrane protein</topology>
    </subcellularLocation>
    <subcellularLocation>
        <location evidence="1">Membrane</location>
    </subcellularLocation>
</comment>
<evidence type="ECO:0000256" key="2">
    <source>
        <dbReference type="ARBA" id="ARBA00022448"/>
    </source>
</evidence>
<dbReference type="InterPro" id="IPR001901">
    <property type="entry name" value="Translocase_SecE/Sec61-g"/>
</dbReference>
<dbReference type="GO" id="GO:0008320">
    <property type="term" value="F:protein transmembrane transporter activity"/>
    <property type="evidence" value="ECO:0007669"/>
    <property type="project" value="UniProtKB-UniRule"/>
</dbReference>
<name>A0A0R2DE65_9LACO</name>
<evidence type="ECO:0000256" key="7">
    <source>
        <dbReference type="ARBA" id="ARBA00023010"/>
    </source>
</evidence>
<dbReference type="InterPro" id="IPR038379">
    <property type="entry name" value="SecE_sf"/>
</dbReference>
<protein>
    <recommendedName>
        <fullName evidence="9">Protein translocase subunit SecE</fullName>
    </recommendedName>
</protein>
<dbReference type="Gene3D" id="1.20.5.1030">
    <property type="entry name" value="Preprotein translocase secy subunit"/>
    <property type="match status" value="1"/>
</dbReference>
<evidence type="ECO:0000256" key="8">
    <source>
        <dbReference type="ARBA" id="ARBA00023136"/>
    </source>
</evidence>
<dbReference type="Pfam" id="PF00584">
    <property type="entry name" value="SecE"/>
    <property type="match status" value="1"/>
</dbReference>
<dbReference type="EMBL" id="AYYI01000025">
    <property type="protein sequence ID" value="KRM98811.1"/>
    <property type="molecule type" value="Genomic_DNA"/>
</dbReference>
<keyword evidence="7 9" id="KW-0811">Translocation</keyword>
<keyword evidence="5 9" id="KW-0653">Protein transport</keyword>
<sequence>MKLFRYLGAVRKEMRETTWPTRKDLHHDTSTVIWLSLIFAAYFAIVDNGIQWILNLFIFN</sequence>
<feature type="transmembrane region" description="Helical" evidence="9">
    <location>
        <begin position="32"/>
        <end position="54"/>
    </location>
</feature>
<dbReference type="GO" id="GO:0043952">
    <property type="term" value="P:protein transport by the Sec complex"/>
    <property type="evidence" value="ECO:0007669"/>
    <property type="project" value="UniProtKB-UniRule"/>
</dbReference>
<evidence type="ECO:0000256" key="9">
    <source>
        <dbReference type="HAMAP-Rule" id="MF_00422"/>
    </source>
</evidence>
<dbReference type="PANTHER" id="PTHR33910">
    <property type="entry name" value="PROTEIN TRANSLOCASE SUBUNIT SECE"/>
    <property type="match status" value="1"/>
</dbReference>
<evidence type="ECO:0000256" key="5">
    <source>
        <dbReference type="ARBA" id="ARBA00022927"/>
    </source>
</evidence>
<organism evidence="10 11">
    <name type="scientific">Loigolactobacillus rennini DSM 20253</name>
    <dbReference type="NCBI Taxonomy" id="1423796"/>
    <lineage>
        <taxon>Bacteria</taxon>
        <taxon>Bacillati</taxon>
        <taxon>Bacillota</taxon>
        <taxon>Bacilli</taxon>
        <taxon>Lactobacillales</taxon>
        <taxon>Lactobacillaceae</taxon>
        <taxon>Loigolactobacillus</taxon>
    </lineage>
</organism>
<keyword evidence="6 9" id="KW-1133">Transmembrane helix</keyword>
<dbReference type="GO" id="GO:0065002">
    <property type="term" value="P:intracellular protein transmembrane transport"/>
    <property type="evidence" value="ECO:0007669"/>
    <property type="project" value="UniProtKB-UniRule"/>
</dbReference>
<keyword evidence="2 9" id="KW-0813">Transport</keyword>
<comment type="similarity">
    <text evidence="9">Belongs to the SecE/SEC61-gamma family.</text>
</comment>
<evidence type="ECO:0000313" key="11">
    <source>
        <dbReference type="Proteomes" id="UP000051638"/>
    </source>
</evidence>
<dbReference type="PATRIC" id="fig|1423796.3.peg.946"/>
<evidence type="ECO:0000313" key="10">
    <source>
        <dbReference type="EMBL" id="KRM98811.1"/>
    </source>
</evidence>
<dbReference type="RefSeq" id="WP_057873595.1">
    <property type="nucleotide sequence ID" value="NZ_AYYI01000025.1"/>
</dbReference>
<dbReference type="NCBIfam" id="TIGR00964">
    <property type="entry name" value="secE_bact"/>
    <property type="match status" value="1"/>
</dbReference>
<keyword evidence="4 9" id="KW-0812">Transmembrane</keyword>
<dbReference type="GO" id="GO:0005886">
    <property type="term" value="C:plasma membrane"/>
    <property type="evidence" value="ECO:0007669"/>
    <property type="project" value="UniProtKB-SubCell"/>
</dbReference>
<comment type="subunit">
    <text evidence="9">Component of the Sec protein translocase complex. Heterotrimer consisting of SecY, SecE and SecG subunits. The heterotrimers can form oligomers, although 1 heterotrimer is thought to be able to translocate proteins. Interacts with the ribosome. Interacts with SecDF, and other proteins may be involved. Interacts with SecA.</text>
</comment>
<dbReference type="OrthoDB" id="9813233at2"/>
<keyword evidence="3 9" id="KW-1003">Cell membrane</keyword>
<reference evidence="10 11" key="1">
    <citation type="journal article" date="2015" name="Genome Announc.">
        <title>Expanding the biotechnology potential of lactobacilli through comparative genomics of 213 strains and associated genera.</title>
        <authorList>
            <person name="Sun Z."/>
            <person name="Harris H.M."/>
            <person name="McCann A."/>
            <person name="Guo C."/>
            <person name="Argimon S."/>
            <person name="Zhang W."/>
            <person name="Yang X."/>
            <person name="Jeffery I.B."/>
            <person name="Cooney J.C."/>
            <person name="Kagawa T.F."/>
            <person name="Liu W."/>
            <person name="Song Y."/>
            <person name="Salvetti E."/>
            <person name="Wrobel A."/>
            <person name="Rasinkangas P."/>
            <person name="Parkhill J."/>
            <person name="Rea M.C."/>
            <person name="O'Sullivan O."/>
            <person name="Ritari J."/>
            <person name="Douillard F.P."/>
            <person name="Paul Ross R."/>
            <person name="Yang R."/>
            <person name="Briner A.E."/>
            <person name="Felis G.E."/>
            <person name="de Vos W.M."/>
            <person name="Barrangou R."/>
            <person name="Klaenhammer T.R."/>
            <person name="Caufield P.W."/>
            <person name="Cui Y."/>
            <person name="Zhang H."/>
            <person name="O'Toole P.W."/>
        </authorList>
    </citation>
    <scope>NUCLEOTIDE SEQUENCE [LARGE SCALE GENOMIC DNA]</scope>
    <source>
        <strain evidence="10 11">DSM 20253</strain>
    </source>
</reference>
<evidence type="ECO:0000256" key="1">
    <source>
        <dbReference type="ARBA" id="ARBA00004370"/>
    </source>
</evidence>
<dbReference type="AlphaFoldDB" id="A0A0R2DE65"/>
<dbReference type="Proteomes" id="UP000051638">
    <property type="component" value="Unassembled WGS sequence"/>
</dbReference>
<accession>A0A0R2DE65</accession>
<proteinExistence type="inferred from homology"/>
<keyword evidence="11" id="KW-1185">Reference proteome</keyword>
<evidence type="ECO:0000256" key="6">
    <source>
        <dbReference type="ARBA" id="ARBA00022989"/>
    </source>
</evidence>
<comment type="function">
    <text evidence="9">Essential subunit of the Sec protein translocation channel SecYEG. Clamps together the 2 halves of SecY. May contact the channel plug during translocation.</text>
</comment>
<dbReference type="GO" id="GO:0009306">
    <property type="term" value="P:protein secretion"/>
    <property type="evidence" value="ECO:0007669"/>
    <property type="project" value="UniProtKB-UniRule"/>
</dbReference>
<keyword evidence="8 9" id="KW-0472">Membrane</keyword>
<comment type="caution">
    <text evidence="10">The sequence shown here is derived from an EMBL/GenBank/DDBJ whole genome shotgun (WGS) entry which is preliminary data.</text>
</comment>
<dbReference type="HAMAP" id="MF_00422">
    <property type="entry name" value="SecE"/>
    <property type="match status" value="1"/>
</dbReference>
<dbReference type="PANTHER" id="PTHR33910:SF1">
    <property type="entry name" value="PROTEIN TRANSLOCASE SUBUNIT SECE"/>
    <property type="match status" value="1"/>
</dbReference>
<dbReference type="InterPro" id="IPR005807">
    <property type="entry name" value="SecE_bac"/>
</dbReference>
<dbReference type="GO" id="GO:0006605">
    <property type="term" value="P:protein targeting"/>
    <property type="evidence" value="ECO:0007669"/>
    <property type="project" value="UniProtKB-UniRule"/>
</dbReference>
<evidence type="ECO:0000256" key="3">
    <source>
        <dbReference type="ARBA" id="ARBA00022475"/>
    </source>
</evidence>
<dbReference type="STRING" id="1423796.FC24_GL000924"/>
<gene>
    <name evidence="9" type="primary">secE</name>
    <name evidence="10" type="ORF">FC24_GL000924</name>
</gene>
<evidence type="ECO:0000256" key="4">
    <source>
        <dbReference type="ARBA" id="ARBA00022692"/>
    </source>
</evidence>